<evidence type="ECO:0000313" key="1">
    <source>
        <dbReference type="EMBL" id="TXC65390.1"/>
    </source>
</evidence>
<protein>
    <submittedName>
        <fullName evidence="1">DUF3025 domain-containing protein</fullName>
    </submittedName>
</protein>
<evidence type="ECO:0000313" key="2">
    <source>
        <dbReference type="Proteomes" id="UP000321832"/>
    </source>
</evidence>
<dbReference type="EMBL" id="VOPW01000001">
    <property type="protein sequence ID" value="TXC65390.1"/>
    <property type="molecule type" value="Genomic_DNA"/>
</dbReference>
<gene>
    <name evidence="1" type="ORF">FSC37_02600</name>
</gene>
<name>A0A5C6TYY1_9BURK</name>
<organism evidence="1 2">
    <name type="scientific">Piscinibacter aquaticus</name>
    <dbReference type="NCBI Taxonomy" id="392597"/>
    <lineage>
        <taxon>Bacteria</taxon>
        <taxon>Pseudomonadati</taxon>
        <taxon>Pseudomonadota</taxon>
        <taxon>Betaproteobacteria</taxon>
        <taxon>Burkholderiales</taxon>
        <taxon>Sphaerotilaceae</taxon>
        <taxon>Piscinibacter</taxon>
    </lineage>
</organism>
<dbReference type="Pfam" id="PF11227">
    <property type="entry name" value="DUF3025"/>
    <property type="match status" value="1"/>
</dbReference>
<dbReference type="InterPro" id="IPR021390">
    <property type="entry name" value="DUF3025"/>
</dbReference>
<dbReference type="Proteomes" id="UP000321832">
    <property type="component" value="Unassembled WGS sequence"/>
</dbReference>
<accession>A0A5C6TYY1</accession>
<reference evidence="1 2" key="1">
    <citation type="submission" date="2019-08" db="EMBL/GenBank/DDBJ databases">
        <authorList>
            <person name="Khan S.A."/>
            <person name="Jeon C.O."/>
            <person name="Jeong S.E."/>
        </authorList>
    </citation>
    <scope>NUCLEOTIDE SEQUENCE [LARGE SCALE GENOMIC DNA]</scope>
    <source>
        <strain evidence="2">IMCC1728</strain>
    </source>
</reference>
<comment type="caution">
    <text evidence="1">The sequence shown here is derived from an EMBL/GenBank/DDBJ whole genome shotgun (WGS) entry which is preliminary data.</text>
</comment>
<proteinExistence type="predicted"/>
<sequence length="231" mass="25605">MFWRSLDWRAPWLAPYVEVARPVIERLEASDSVAAALGGPRFVAQGELPEGEAYEAFIGRTGRVPTRDNLHDLLNGLVWLRFPALKHRLNRLHAAQIAAEGVQPQRGPLRNALTLFDENGAWWQAPPALAEALQRRDWRALFVTHRALWAASRPVLIGHALLEKLAAPRAAITAHVWLAVAAPEEPGSIQPAAWAGKPFHPLPVLGVPGWWPANESFAFYDDASVFRPPRG</sequence>
<dbReference type="AlphaFoldDB" id="A0A5C6TYY1"/>
<keyword evidence="2" id="KW-1185">Reference proteome</keyword>